<evidence type="ECO:0000313" key="1">
    <source>
        <dbReference type="EMBL" id="APG61597.1"/>
    </source>
</evidence>
<keyword evidence="2" id="KW-1185">Reference proteome</keyword>
<reference evidence="1 2" key="1">
    <citation type="submission" date="2016-11" db="EMBL/GenBank/DDBJ databases">
        <title>Sphingorhabdus sp. LPB0140, isolated from marine environment.</title>
        <authorList>
            <person name="Kim E."/>
            <person name="Yi H."/>
        </authorList>
    </citation>
    <scope>NUCLEOTIDE SEQUENCE [LARGE SCALE GENOMIC DNA]</scope>
    <source>
        <strain evidence="1 2">LPB0140</strain>
    </source>
</reference>
<dbReference type="OrthoDB" id="9786855at2"/>
<dbReference type="NCBIfam" id="NF003507">
    <property type="entry name" value="PRK05170.2-5"/>
    <property type="match status" value="1"/>
</dbReference>
<organism evidence="1 2">
    <name type="scientific">Sphingorhabdus lutea</name>
    <dbReference type="NCBI Taxonomy" id="1913578"/>
    <lineage>
        <taxon>Bacteria</taxon>
        <taxon>Pseudomonadati</taxon>
        <taxon>Pseudomonadota</taxon>
        <taxon>Alphaproteobacteria</taxon>
        <taxon>Sphingomonadales</taxon>
        <taxon>Sphingomonadaceae</taxon>
        <taxon>Sphingorhabdus</taxon>
    </lineage>
</organism>
<dbReference type="InterPro" id="IPR005358">
    <property type="entry name" value="Puta_zinc/iron-chelating_dom"/>
</dbReference>
<accession>A0A1L3J8Z4</accession>
<dbReference type="KEGG" id="sphl:LPB140_00645"/>
<dbReference type="Proteomes" id="UP000242561">
    <property type="component" value="Chromosome"/>
</dbReference>
<dbReference type="RefSeq" id="WP_072558242.1">
    <property type="nucleotide sequence ID" value="NZ_CP018154.1"/>
</dbReference>
<proteinExistence type="predicted"/>
<dbReference type="PIRSF" id="PIRSF006173">
    <property type="entry name" value="UCP006173"/>
    <property type="match status" value="1"/>
</dbReference>
<dbReference type="InterPro" id="IPR008228">
    <property type="entry name" value="UCP006173"/>
</dbReference>
<dbReference type="EMBL" id="CP018154">
    <property type="protein sequence ID" value="APG61597.1"/>
    <property type="molecule type" value="Genomic_DNA"/>
</dbReference>
<dbReference type="STRING" id="1913578.LPB140_00645"/>
<dbReference type="PANTHER" id="PTHR37421">
    <property type="entry name" value="UPF0260 PROTEIN YCGN"/>
    <property type="match status" value="1"/>
</dbReference>
<name>A0A1L3J8Z4_9SPHN</name>
<sequence length="145" mass="16866">MKSQRKFWELPLEKLDRAEWEALCDGCGKCCLHKVEDDDTGDIYHTNIACKLLDLESARCSDYRHRKIFVPDCLRLSRSRIREYSWLPPTCSYVLRADDQPLPEWHYLISGDTQSIYNAGQSVRGRVISENDAGPIERHILKEPL</sequence>
<dbReference type="Pfam" id="PF03692">
    <property type="entry name" value="CxxCxxCC"/>
    <property type="match status" value="1"/>
</dbReference>
<gene>
    <name evidence="1" type="ORF">LPB140_00645</name>
</gene>
<evidence type="ECO:0000313" key="2">
    <source>
        <dbReference type="Proteomes" id="UP000242561"/>
    </source>
</evidence>
<dbReference type="PANTHER" id="PTHR37421:SF1">
    <property type="entry name" value="UPF0260 PROTEIN YCGN"/>
    <property type="match status" value="1"/>
</dbReference>
<dbReference type="AlphaFoldDB" id="A0A1L3J8Z4"/>
<protein>
    <submittedName>
        <fullName evidence="1">Uncharacterized protein</fullName>
    </submittedName>
</protein>
<dbReference type="NCBIfam" id="NF003501">
    <property type="entry name" value="PRK05170.1-5"/>
    <property type="match status" value="1"/>
</dbReference>